<evidence type="ECO:0000313" key="9">
    <source>
        <dbReference type="EMBL" id="MDR7095708.1"/>
    </source>
</evidence>
<keyword evidence="10" id="KW-1185">Reference proteome</keyword>
<dbReference type="Pfam" id="PF07519">
    <property type="entry name" value="Tannase"/>
    <property type="match status" value="1"/>
</dbReference>
<evidence type="ECO:0000256" key="5">
    <source>
        <dbReference type="ARBA" id="ARBA00022801"/>
    </source>
</evidence>
<organism evidence="9 10">
    <name type="scientific">Hydrogenophaga laconesensis</name>
    <dbReference type="NCBI Taxonomy" id="1805971"/>
    <lineage>
        <taxon>Bacteria</taxon>
        <taxon>Pseudomonadati</taxon>
        <taxon>Pseudomonadota</taxon>
        <taxon>Betaproteobacteria</taxon>
        <taxon>Burkholderiales</taxon>
        <taxon>Comamonadaceae</taxon>
        <taxon>Hydrogenophaga</taxon>
    </lineage>
</organism>
<evidence type="ECO:0000256" key="4">
    <source>
        <dbReference type="ARBA" id="ARBA00022729"/>
    </source>
</evidence>
<dbReference type="PROSITE" id="PS51257">
    <property type="entry name" value="PROKAR_LIPOPROTEIN"/>
    <property type="match status" value="1"/>
</dbReference>
<dbReference type="SUPFAM" id="SSF53474">
    <property type="entry name" value="alpha/beta-Hydrolases"/>
    <property type="match status" value="1"/>
</dbReference>
<feature type="chain" id="PRO_5046745900" evidence="8">
    <location>
        <begin position="29"/>
        <end position="899"/>
    </location>
</feature>
<sequence length="899" mass="92824">MRHSHRAGHARRPFLSLFTCASLCVLLAACGGGGSDSASGNDDDGETPPVVTPPVDPVAACAALNGFTLAAAELSLPTTGASVTAATYLTGGTLGDHCQVRGVIRPVDPSAPDITFAVNLPTTWNEKAIHFGGGGFNGRLIDGTEQIRFGPPDKPAPLALGYATFGDDSGHQSSSITDGSFATNDEALANYGGLALKKTHDVAMKLVQARYGSAPKQAYFLGTSTGGRDALAHIQRWPADYIGVIANEPALNYSGTRLSNIAVGRALYLNGGAGWLNVAKTLLVQRTAMAACDTLDGAADGIVSNVESCRLLNTQVLNTLRCPGALDTGNTCLSDAQLDTVRAIESPLEFTTYTLANGVTRAGGYNLLEGTLVAGPYTSRDLGTRPAPGNPATSADANMYVTGDQWAKYFVTRVASFDSLGFDPLDPGMYTAHVQAASAQTDATNPDLSAFLARGGRLIMLHGLADEVISPNSTIDYYQRVVATVGQPAVDAGIRFYTVPGMGHGTGVFIPNWDSLAALENWVERGLAPATVTAFDAVAGTYGRTRPLCEYPAYPRYRGSGSLDAAMNFSCVTEVGDPLACSHLPGAPTSYKGGNTRGEELTMQLDPATLAYTITIDASLQRPVGTQRTGTLLSQGQCSYASAENGAVFTLSAGGLVHGGVAAASGGGHLPLLAFRDTFVNTTAGAGFNTIAADFNAVGTDYSAAGALTTWAGTGKIRNAGTWQTCQATSTPPGFMLYEANCSPATKGYLQYNAARNAYELMLTSTCGGAGCPSTPTSGGTAIGSVVAGMVAGNPVPLVLLREPDASSSGMRLYARQATMLPGTGDGRYATNSSDGSAIADANVLGSALTRGGQSDVLDFDTPVAGVARTRASQPAYLLFNSGVLGQLEDNRLLLGARH</sequence>
<evidence type="ECO:0000256" key="3">
    <source>
        <dbReference type="ARBA" id="ARBA00022723"/>
    </source>
</evidence>
<dbReference type="RefSeq" id="WP_204732115.1">
    <property type="nucleotide sequence ID" value="NZ_JAVDWE010000010.1"/>
</dbReference>
<protein>
    <submittedName>
        <fullName evidence="9">Feruloyl esterase</fullName>
        <ecNumber evidence="9">3.1.1.73</ecNumber>
    </submittedName>
</protein>
<keyword evidence="6" id="KW-0106">Calcium</keyword>
<keyword evidence="3" id="KW-0479">Metal-binding</keyword>
<dbReference type="EC" id="3.1.1.73" evidence="9"/>
<name>A0ABU1VEG7_9BURK</name>
<dbReference type="EMBL" id="JAVDWE010000010">
    <property type="protein sequence ID" value="MDR7095708.1"/>
    <property type="molecule type" value="Genomic_DNA"/>
</dbReference>
<proteinExistence type="inferred from homology"/>
<gene>
    <name evidence="9" type="ORF">J2X09_003460</name>
</gene>
<evidence type="ECO:0000256" key="6">
    <source>
        <dbReference type="ARBA" id="ARBA00022837"/>
    </source>
</evidence>
<keyword evidence="4 8" id="KW-0732">Signal</keyword>
<evidence type="ECO:0000256" key="2">
    <source>
        <dbReference type="ARBA" id="ARBA00022487"/>
    </source>
</evidence>
<accession>A0ABU1VEG7</accession>
<keyword evidence="7" id="KW-1015">Disulfide bond</keyword>
<evidence type="ECO:0000256" key="1">
    <source>
        <dbReference type="ARBA" id="ARBA00006249"/>
    </source>
</evidence>
<dbReference type="GO" id="GO:0030600">
    <property type="term" value="F:feruloyl esterase activity"/>
    <property type="evidence" value="ECO:0007669"/>
    <property type="project" value="UniProtKB-EC"/>
</dbReference>
<reference evidence="9 10" key="1">
    <citation type="submission" date="2023-07" db="EMBL/GenBank/DDBJ databases">
        <title>Sorghum-associated microbial communities from plants grown in Nebraska, USA.</title>
        <authorList>
            <person name="Schachtman D."/>
        </authorList>
    </citation>
    <scope>NUCLEOTIDE SEQUENCE [LARGE SCALE GENOMIC DNA]</scope>
    <source>
        <strain evidence="9 10">BE240</strain>
    </source>
</reference>
<evidence type="ECO:0000256" key="7">
    <source>
        <dbReference type="ARBA" id="ARBA00023157"/>
    </source>
</evidence>
<feature type="signal peptide" evidence="8">
    <location>
        <begin position="1"/>
        <end position="28"/>
    </location>
</feature>
<dbReference type="Proteomes" id="UP001265550">
    <property type="component" value="Unassembled WGS sequence"/>
</dbReference>
<keyword evidence="5 9" id="KW-0378">Hydrolase</keyword>
<dbReference type="InterPro" id="IPR029058">
    <property type="entry name" value="AB_hydrolase_fold"/>
</dbReference>
<dbReference type="InterPro" id="IPR011118">
    <property type="entry name" value="Tannase/feruloyl_esterase"/>
</dbReference>
<evidence type="ECO:0000313" key="10">
    <source>
        <dbReference type="Proteomes" id="UP001265550"/>
    </source>
</evidence>
<dbReference type="PANTHER" id="PTHR33938:SF15">
    <property type="entry name" value="FERULOYL ESTERASE B-RELATED"/>
    <property type="match status" value="1"/>
</dbReference>
<comment type="similarity">
    <text evidence="1">Belongs to the tannase family.</text>
</comment>
<dbReference type="PANTHER" id="PTHR33938">
    <property type="entry name" value="FERULOYL ESTERASE B-RELATED"/>
    <property type="match status" value="1"/>
</dbReference>
<evidence type="ECO:0000256" key="8">
    <source>
        <dbReference type="SAM" id="SignalP"/>
    </source>
</evidence>
<comment type="caution">
    <text evidence="9">The sequence shown here is derived from an EMBL/GenBank/DDBJ whole genome shotgun (WGS) entry which is preliminary data.</text>
</comment>
<keyword evidence="2" id="KW-0719">Serine esterase</keyword>